<reference evidence="8 9" key="1">
    <citation type="journal article" date="2020" name="Mol. Plant">
        <title>The Chromosome-Based Rubber Tree Genome Provides New Insights into Spurge Genome Evolution and Rubber Biosynthesis.</title>
        <authorList>
            <person name="Liu J."/>
            <person name="Shi C."/>
            <person name="Shi C.C."/>
            <person name="Li W."/>
            <person name="Zhang Q.J."/>
            <person name="Zhang Y."/>
            <person name="Li K."/>
            <person name="Lu H.F."/>
            <person name="Shi C."/>
            <person name="Zhu S.T."/>
            <person name="Xiao Z.Y."/>
            <person name="Nan H."/>
            <person name="Yue Y."/>
            <person name="Zhu X.G."/>
            <person name="Wu Y."/>
            <person name="Hong X.N."/>
            <person name="Fan G.Y."/>
            <person name="Tong Y."/>
            <person name="Zhang D."/>
            <person name="Mao C.L."/>
            <person name="Liu Y.L."/>
            <person name="Hao S.J."/>
            <person name="Liu W.Q."/>
            <person name="Lv M.Q."/>
            <person name="Zhang H.B."/>
            <person name="Liu Y."/>
            <person name="Hu-Tang G.R."/>
            <person name="Wang J.P."/>
            <person name="Wang J.H."/>
            <person name="Sun Y.H."/>
            <person name="Ni S.B."/>
            <person name="Chen W.B."/>
            <person name="Zhang X.C."/>
            <person name="Jiao Y.N."/>
            <person name="Eichler E.E."/>
            <person name="Li G.H."/>
            <person name="Liu X."/>
            <person name="Gao L.Z."/>
        </authorList>
    </citation>
    <scope>NUCLEOTIDE SEQUENCE [LARGE SCALE GENOMIC DNA]</scope>
    <source>
        <strain evidence="9">cv. GT1</strain>
        <tissue evidence="8">Leaf</tissue>
    </source>
</reference>
<evidence type="ECO:0000256" key="4">
    <source>
        <dbReference type="ARBA" id="ARBA00022723"/>
    </source>
</evidence>
<name>A0A6A6MZ89_HEVBR</name>
<keyword evidence="4" id="KW-0479">Metal-binding</keyword>
<comment type="cofactor">
    <cofactor evidence="1">
        <name>heme</name>
        <dbReference type="ChEBI" id="CHEBI:30413"/>
    </cofactor>
</comment>
<keyword evidence="9" id="KW-1185">Reference proteome</keyword>
<comment type="similarity">
    <text evidence="2">Belongs to the cytochrome P450 family.</text>
</comment>
<dbReference type="PRINTS" id="PR00463">
    <property type="entry name" value="EP450I"/>
</dbReference>
<dbReference type="GO" id="GO:0004497">
    <property type="term" value="F:monooxygenase activity"/>
    <property type="evidence" value="ECO:0007669"/>
    <property type="project" value="UniProtKB-KW"/>
</dbReference>
<evidence type="ECO:0000313" key="9">
    <source>
        <dbReference type="Proteomes" id="UP000467840"/>
    </source>
</evidence>
<keyword evidence="6" id="KW-0408">Iron</keyword>
<dbReference type="AlphaFoldDB" id="A0A6A6MZ89"/>
<evidence type="ECO:0000256" key="3">
    <source>
        <dbReference type="ARBA" id="ARBA00022617"/>
    </source>
</evidence>
<dbReference type="EMBL" id="JAAGAX010000004">
    <property type="protein sequence ID" value="KAF2317483.1"/>
    <property type="molecule type" value="Genomic_DNA"/>
</dbReference>
<keyword evidence="7" id="KW-0503">Monooxygenase</keyword>
<evidence type="ECO:0000256" key="1">
    <source>
        <dbReference type="ARBA" id="ARBA00001971"/>
    </source>
</evidence>
<organism evidence="8 9">
    <name type="scientific">Hevea brasiliensis</name>
    <name type="common">Para rubber tree</name>
    <name type="synonym">Siphonia brasiliensis</name>
    <dbReference type="NCBI Taxonomy" id="3981"/>
    <lineage>
        <taxon>Eukaryota</taxon>
        <taxon>Viridiplantae</taxon>
        <taxon>Streptophyta</taxon>
        <taxon>Embryophyta</taxon>
        <taxon>Tracheophyta</taxon>
        <taxon>Spermatophyta</taxon>
        <taxon>Magnoliopsida</taxon>
        <taxon>eudicotyledons</taxon>
        <taxon>Gunneridae</taxon>
        <taxon>Pentapetalae</taxon>
        <taxon>rosids</taxon>
        <taxon>fabids</taxon>
        <taxon>Malpighiales</taxon>
        <taxon>Euphorbiaceae</taxon>
        <taxon>Crotonoideae</taxon>
        <taxon>Micrandreae</taxon>
        <taxon>Hevea</taxon>
    </lineage>
</organism>
<dbReference type="GO" id="GO:0020037">
    <property type="term" value="F:heme binding"/>
    <property type="evidence" value="ECO:0007669"/>
    <property type="project" value="InterPro"/>
</dbReference>
<dbReference type="GO" id="GO:0016705">
    <property type="term" value="F:oxidoreductase activity, acting on paired donors, with incorporation or reduction of molecular oxygen"/>
    <property type="evidence" value="ECO:0007669"/>
    <property type="project" value="InterPro"/>
</dbReference>
<keyword evidence="5" id="KW-0560">Oxidoreductase</keyword>
<dbReference type="InterPro" id="IPR001128">
    <property type="entry name" value="Cyt_P450"/>
</dbReference>
<evidence type="ECO:0000256" key="6">
    <source>
        <dbReference type="ARBA" id="ARBA00023004"/>
    </source>
</evidence>
<evidence type="ECO:0000256" key="2">
    <source>
        <dbReference type="ARBA" id="ARBA00010617"/>
    </source>
</evidence>
<dbReference type="InterPro" id="IPR002401">
    <property type="entry name" value="Cyt_P450_E_grp-I"/>
</dbReference>
<dbReference type="Gene3D" id="1.10.630.10">
    <property type="entry name" value="Cytochrome P450"/>
    <property type="match status" value="3"/>
</dbReference>
<evidence type="ECO:0000256" key="5">
    <source>
        <dbReference type="ARBA" id="ARBA00023002"/>
    </source>
</evidence>
<evidence type="ECO:0008006" key="10">
    <source>
        <dbReference type="Google" id="ProtNLM"/>
    </source>
</evidence>
<dbReference type="PANTHER" id="PTHR24296">
    <property type="entry name" value="CYTOCHROME P450"/>
    <property type="match status" value="1"/>
</dbReference>
<sequence>MIPALLCNFSHVHDFGTFVVQQSRGTFLFKGPWFFGMDFLLISDPMNVHYVLSKNFSNYPKGPEFREIFEPLGDGIFNSDSESWSIQRRIFHSLLVKNKRFDLAVEITLKQKILNGLFPLLENVSQVDIQDVFQRFTFDNICQLVLGFDPNSLSIEFPQIAYQKAFDVIEEREQVGQSRKDQMEGEAFDLLTYFLVEDNDLAKVAAESGILTKSNKFLRDMAFNLLVAGRDTIGAGLVWLFWLVGTHPFVEQKILEEIKANLGAKTTEKWRVFSIEEGRKLVYLHAVICEVLRLMEEIWGKDCLEFKPERWISEGGRIKHVPSYKFVAFNAGPRSCIAGRDTIGAGLVWLFWVVGTHAFVEKKILEEIKANLRAKAGEKWRVFCIEEVGKLVYLHAVICEVLRLYPPLPFEHKVSIEKDIFPSGHNVPRNMRILLSFYSMGRMEEIWGKDCLEFKPRVVDFRGRKNQTCGLFQVHSIQCRTQELYGKDLSFLQMKTDAASVIWNYSLQVVENHPVSQSVSVILYMKKGLKVRVLKRFAT</sequence>
<accession>A0A6A6MZ89</accession>
<proteinExistence type="inferred from homology"/>
<dbReference type="GO" id="GO:0005506">
    <property type="term" value="F:iron ion binding"/>
    <property type="evidence" value="ECO:0007669"/>
    <property type="project" value="InterPro"/>
</dbReference>
<dbReference type="SUPFAM" id="SSF48264">
    <property type="entry name" value="Cytochrome P450"/>
    <property type="match status" value="2"/>
</dbReference>
<evidence type="ECO:0000256" key="7">
    <source>
        <dbReference type="ARBA" id="ARBA00023033"/>
    </source>
</evidence>
<dbReference type="InterPro" id="IPR036396">
    <property type="entry name" value="Cyt_P450_sf"/>
</dbReference>
<dbReference type="Proteomes" id="UP000467840">
    <property type="component" value="Chromosome 6"/>
</dbReference>
<comment type="caution">
    <text evidence="8">The sequence shown here is derived from an EMBL/GenBank/DDBJ whole genome shotgun (WGS) entry which is preliminary data.</text>
</comment>
<keyword evidence="3" id="KW-0349">Heme</keyword>
<evidence type="ECO:0000313" key="8">
    <source>
        <dbReference type="EMBL" id="KAF2317483.1"/>
    </source>
</evidence>
<protein>
    <recommendedName>
        <fullName evidence="10">Cytochrome P450</fullName>
    </recommendedName>
</protein>
<dbReference type="Pfam" id="PF00067">
    <property type="entry name" value="p450"/>
    <property type="match status" value="3"/>
</dbReference>
<gene>
    <name evidence="8" type="ORF">GH714_022696</name>
</gene>